<keyword evidence="3" id="KW-0378">Hydrolase</keyword>
<sequence>MPSYKTLYKTLRSTEFGCISPGFHETTDVYERVQAEYPDLCDDSIRCDEVCGNGSNQPEWKHRVDTVQQDLLKKSKSRVQKLSDGWFYAPHNTPVESAPDTASGLEVGRKYNRWELHDDFGGQRYSGIATPADHPLVFIFTGDAGEAYGYEDEFLPDDTFLYTGEGVEGDMAMEGGNAAIRHHQKANEELHVFENTEYPWIVTYVGQFSYAGHQSDTLPDKNDNYREAIRFRLEPIGGTEIEIEDGSPGSLSDAELFEKAKASSPTDPDPASTTGTGRSGSGSSYSRSDVVKEFALRDADGVCQGCGEAAPFEDAQGEPFLEVHHLHRRSDGGPDDPENVIAVCPNCHRRVHYGAAGDAFNRELIATAKHRNESFR</sequence>
<keyword evidence="3" id="KW-0255">Endonuclease</keyword>
<name>A0ABU2FEU9_9EURY</name>
<accession>A0ABU2FEU9</accession>
<keyword evidence="4" id="KW-1185">Reference proteome</keyword>
<evidence type="ECO:0000313" key="4">
    <source>
        <dbReference type="Proteomes" id="UP001259659"/>
    </source>
</evidence>
<reference evidence="3 4" key="1">
    <citation type="submission" date="2022-06" db="EMBL/GenBank/DDBJ databases">
        <title>Haloarcula sp. a new haloarchaeum isolate from saline soil.</title>
        <authorList>
            <person name="Strakova D."/>
            <person name="Galisteo C."/>
            <person name="Sanchez-Porro C."/>
            <person name="Ventosa A."/>
        </authorList>
    </citation>
    <scope>NUCLEOTIDE SEQUENCE [LARGE SCALE GENOMIC DNA]</scope>
    <source>
        <strain evidence="3 4">S1CR25-12</strain>
    </source>
</reference>
<feature type="domain" description="HNH nuclease" evidence="2">
    <location>
        <begin position="290"/>
        <end position="349"/>
    </location>
</feature>
<dbReference type="CDD" id="cd00085">
    <property type="entry name" value="HNHc"/>
    <property type="match status" value="1"/>
</dbReference>
<dbReference type="Pfam" id="PF01844">
    <property type="entry name" value="HNH"/>
    <property type="match status" value="1"/>
</dbReference>
<comment type="caution">
    <text evidence="3">The sequence shown here is derived from an EMBL/GenBank/DDBJ whole genome shotgun (WGS) entry which is preliminary data.</text>
</comment>
<feature type="region of interest" description="Disordered" evidence="1">
    <location>
        <begin position="258"/>
        <end position="286"/>
    </location>
</feature>
<dbReference type="Proteomes" id="UP001259659">
    <property type="component" value="Unassembled WGS sequence"/>
</dbReference>
<evidence type="ECO:0000313" key="3">
    <source>
        <dbReference type="EMBL" id="MDS0260786.1"/>
    </source>
</evidence>
<proteinExistence type="predicted"/>
<protein>
    <submittedName>
        <fullName evidence="3">HNH endonuclease</fullName>
    </submittedName>
</protein>
<dbReference type="InterPro" id="IPR058712">
    <property type="entry name" value="SRA_ScoMcrA"/>
</dbReference>
<organism evidence="3 4">
    <name type="scientific">Haloarcula saliterrae</name>
    <dbReference type="NCBI Taxonomy" id="2950534"/>
    <lineage>
        <taxon>Archaea</taxon>
        <taxon>Methanobacteriati</taxon>
        <taxon>Methanobacteriota</taxon>
        <taxon>Stenosarchaea group</taxon>
        <taxon>Halobacteria</taxon>
        <taxon>Halobacteriales</taxon>
        <taxon>Haloarculaceae</taxon>
        <taxon>Haloarcula</taxon>
    </lineage>
</organism>
<dbReference type="InterPro" id="IPR003615">
    <property type="entry name" value="HNH_nuc"/>
</dbReference>
<keyword evidence="3" id="KW-0540">Nuclease</keyword>
<evidence type="ECO:0000256" key="1">
    <source>
        <dbReference type="SAM" id="MobiDB-lite"/>
    </source>
</evidence>
<dbReference type="SMART" id="SM00507">
    <property type="entry name" value="HNHc"/>
    <property type="match status" value="1"/>
</dbReference>
<evidence type="ECO:0000259" key="2">
    <source>
        <dbReference type="SMART" id="SM00507"/>
    </source>
</evidence>
<dbReference type="InterPro" id="IPR002711">
    <property type="entry name" value="HNH"/>
</dbReference>
<feature type="compositionally biased region" description="Low complexity" evidence="1">
    <location>
        <begin position="272"/>
        <end position="286"/>
    </location>
</feature>
<dbReference type="GO" id="GO:0004519">
    <property type="term" value="F:endonuclease activity"/>
    <property type="evidence" value="ECO:0007669"/>
    <property type="project" value="UniProtKB-KW"/>
</dbReference>
<dbReference type="Pfam" id="PF26348">
    <property type="entry name" value="SRA_ScoMcrA"/>
    <property type="match status" value="1"/>
</dbReference>
<dbReference type="EMBL" id="JAMQON010000004">
    <property type="protein sequence ID" value="MDS0260786.1"/>
    <property type="molecule type" value="Genomic_DNA"/>
</dbReference>
<gene>
    <name evidence="3" type="ORF">NDI56_15365</name>
</gene>
<dbReference type="Gene3D" id="1.10.30.50">
    <property type="match status" value="1"/>
</dbReference>